<dbReference type="PANTHER" id="PTHR43669">
    <property type="entry name" value="5-KETO-D-GLUCONATE 5-REDUCTASE"/>
    <property type="match status" value="1"/>
</dbReference>
<dbReference type="PANTHER" id="PTHR43669:SF3">
    <property type="entry name" value="ALCOHOL DEHYDROGENASE, PUTATIVE (AFU_ORTHOLOGUE AFUA_3G03445)-RELATED"/>
    <property type="match status" value="1"/>
</dbReference>
<sequence length="261" mass="26949">MTRDEGRGRLALVTGAASGIGLATAELLAERNWQVVIADRDAPRAEAAAARLGARAVTLDVTDADAVEAVFDKVEQELGPIEAVMANAGLIQPGARPEELPLDEFDRIVAVNLRGVYVTCLAAGRRMAPRGRGAMVLTGSITASRAVPLHAYAPTKAAVVHMAACLAGEWGRSGLRVNAVSPGFVATPPLQAAIDKGLRDAAKLADGAAMGRMVEASEIAKAVGFLLSDDASAITGIDLPVDAGWLATGHWATYGGPRAPR</sequence>
<dbReference type="EMBL" id="MLCO01000094">
    <property type="protein sequence ID" value="ONG53779.1"/>
    <property type="molecule type" value="Genomic_DNA"/>
</dbReference>
<dbReference type="SUPFAM" id="SSF51735">
    <property type="entry name" value="NAD(P)-binding Rossmann-fold domains"/>
    <property type="match status" value="1"/>
</dbReference>
<dbReference type="CDD" id="cd05233">
    <property type="entry name" value="SDR_c"/>
    <property type="match status" value="1"/>
</dbReference>
<name>A0A1V2H4H6_9PROT</name>
<organism evidence="3 4">
    <name type="scientific">Teichococcus deserti</name>
    <dbReference type="NCBI Taxonomy" id="1817963"/>
    <lineage>
        <taxon>Bacteria</taxon>
        <taxon>Pseudomonadati</taxon>
        <taxon>Pseudomonadota</taxon>
        <taxon>Alphaproteobacteria</taxon>
        <taxon>Acetobacterales</taxon>
        <taxon>Roseomonadaceae</taxon>
        <taxon>Roseomonas</taxon>
    </lineage>
</organism>
<dbReference type="InterPro" id="IPR002347">
    <property type="entry name" value="SDR_fam"/>
</dbReference>
<dbReference type="FunFam" id="3.40.50.720:FF:000084">
    <property type="entry name" value="Short-chain dehydrogenase reductase"/>
    <property type="match status" value="1"/>
</dbReference>
<reference evidence="3 4" key="1">
    <citation type="submission" date="2016-10" db="EMBL/GenBank/DDBJ databases">
        <title>Draft Genome sequence of Roseomonas sp. strain M3.</title>
        <authorList>
            <person name="Subhash Y."/>
            <person name="Lee S."/>
        </authorList>
    </citation>
    <scope>NUCLEOTIDE SEQUENCE [LARGE SCALE GENOMIC DNA]</scope>
    <source>
        <strain evidence="3 4">M3</strain>
    </source>
</reference>
<dbReference type="OrthoDB" id="9803628at2"/>
<comment type="similarity">
    <text evidence="1">Belongs to the short-chain dehydrogenases/reductases (SDR) family.</text>
</comment>
<keyword evidence="4" id="KW-1185">Reference proteome</keyword>
<evidence type="ECO:0000256" key="1">
    <source>
        <dbReference type="ARBA" id="ARBA00006484"/>
    </source>
</evidence>
<evidence type="ECO:0000256" key="2">
    <source>
        <dbReference type="ARBA" id="ARBA00023002"/>
    </source>
</evidence>
<comment type="caution">
    <text evidence="3">The sequence shown here is derived from an EMBL/GenBank/DDBJ whole genome shotgun (WGS) entry which is preliminary data.</text>
</comment>
<dbReference type="PRINTS" id="PR00081">
    <property type="entry name" value="GDHRDH"/>
</dbReference>
<dbReference type="RefSeq" id="WP_076957491.1">
    <property type="nucleotide sequence ID" value="NZ_MLCO01000094.1"/>
</dbReference>
<dbReference type="Gene3D" id="3.40.50.720">
    <property type="entry name" value="NAD(P)-binding Rossmann-like Domain"/>
    <property type="match status" value="1"/>
</dbReference>
<gene>
    <name evidence="3" type="ORF">BKE38_11470</name>
</gene>
<dbReference type="InterPro" id="IPR036291">
    <property type="entry name" value="NAD(P)-bd_dom_sf"/>
</dbReference>
<dbReference type="Proteomes" id="UP000188879">
    <property type="component" value="Unassembled WGS sequence"/>
</dbReference>
<dbReference type="AlphaFoldDB" id="A0A1V2H4H6"/>
<keyword evidence="2" id="KW-0560">Oxidoreductase</keyword>
<protein>
    <submittedName>
        <fullName evidence="3">Short-chain dehydrogenase</fullName>
    </submittedName>
</protein>
<proteinExistence type="inferred from homology"/>
<accession>A0A1V2H4H6</accession>
<dbReference type="GO" id="GO:0016491">
    <property type="term" value="F:oxidoreductase activity"/>
    <property type="evidence" value="ECO:0007669"/>
    <property type="project" value="UniProtKB-KW"/>
</dbReference>
<dbReference type="Pfam" id="PF13561">
    <property type="entry name" value="adh_short_C2"/>
    <property type="match status" value="1"/>
</dbReference>
<evidence type="ECO:0000313" key="4">
    <source>
        <dbReference type="Proteomes" id="UP000188879"/>
    </source>
</evidence>
<evidence type="ECO:0000313" key="3">
    <source>
        <dbReference type="EMBL" id="ONG53779.1"/>
    </source>
</evidence>